<dbReference type="HOGENOM" id="CLU_2472720_0_0_1"/>
<dbReference type="Proteomes" id="UP000026961">
    <property type="component" value="Chromosome 5"/>
</dbReference>
<accession>A0A0E0A2Z6</accession>
<name>A0A0E0A2Z6_9ORYZ</name>
<evidence type="ECO:0000256" key="1">
    <source>
        <dbReference type="SAM" id="MobiDB-lite"/>
    </source>
</evidence>
<protein>
    <submittedName>
        <fullName evidence="2">Uncharacterized protein</fullName>
    </submittedName>
</protein>
<reference evidence="2" key="2">
    <citation type="submission" date="2018-05" db="EMBL/GenBank/DDBJ databases">
        <title>OgluRS3 (Oryza glumaepatula Reference Sequence Version 3).</title>
        <authorList>
            <person name="Zhang J."/>
            <person name="Kudrna D."/>
            <person name="Lee S."/>
            <person name="Talag J."/>
            <person name="Welchert J."/>
            <person name="Wing R.A."/>
        </authorList>
    </citation>
    <scope>NUCLEOTIDE SEQUENCE [LARGE SCALE GENOMIC DNA]</scope>
</reference>
<keyword evidence="3" id="KW-1185">Reference proteome</keyword>
<evidence type="ECO:0000313" key="2">
    <source>
        <dbReference type="EnsemblPlants" id="OGLUM05G27890.1"/>
    </source>
</evidence>
<organism evidence="2">
    <name type="scientific">Oryza glumipatula</name>
    <dbReference type="NCBI Taxonomy" id="40148"/>
    <lineage>
        <taxon>Eukaryota</taxon>
        <taxon>Viridiplantae</taxon>
        <taxon>Streptophyta</taxon>
        <taxon>Embryophyta</taxon>
        <taxon>Tracheophyta</taxon>
        <taxon>Spermatophyta</taxon>
        <taxon>Magnoliopsida</taxon>
        <taxon>Liliopsida</taxon>
        <taxon>Poales</taxon>
        <taxon>Poaceae</taxon>
        <taxon>BOP clade</taxon>
        <taxon>Oryzoideae</taxon>
        <taxon>Oryzeae</taxon>
        <taxon>Oryzinae</taxon>
        <taxon>Oryza</taxon>
    </lineage>
</organism>
<feature type="region of interest" description="Disordered" evidence="1">
    <location>
        <begin position="63"/>
        <end position="88"/>
    </location>
</feature>
<evidence type="ECO:0000313" key="3">
    <source>
        <dbReference type="Proteomes" id="UP000026961"/>
    </source>
</evidence>
<dbReference type="Gramene" id="OGLUM05G27890.1">
    <property type="protein sequence ID" value="OGLUM05G27890.1"/>
    <property type="gene ID" value="OGLUM05G27890"/>
</dbReference>
<dbReference type="EnsemblPlants" id="OGLUM05G27890.1">
    <property type="protein sequence ID" value="OGLUM05G27890.1"/>
    <property type="gene ID" value="OGLUM05G27890"/>
</dbReference>
<sequence length="88" mass="9628">MPSGNAGIELRNSTWLHGYSGSMKQQQFIATSRKRSPPRASIPRQPPFVAALVILTACRYAPSSAARRRAPSSATREGWRGPQSAINY</sequence>
<reference evidence="2" key="1">
    <citation type="submission" date="2015-04" db="UniProtKB">
        <authorList>
            <consortium name="EnsemblPlants"/>
        </authorList>
    </citation>
    <scope>IDENTIFICATION</scope>
</reference>
<proteinExistence type="predicted"/>
<dbReference type="AlphaFoldDB" id="A0A0E0A2Z6"/>